<proteinExistence type="predicted"/>
<comment type="caution">
    <text evidence="2">The sequence shown here is derived from an EMBL/GenBank/DDBJ whole genome shotgun (WGS) entry which is preliminary data.</text>
</comment>
<evidence type="ECO:0000313" key="3">
    <source>
        <dbReference type="Proteomes" id="UP000011960"/>
    </source>
</evidence>
<sequence length="381" mass="40291">MTGSSARRPIFAFWFFFPAAATWAALAVPLALLGPLAGQGWAPGLIGAGHGHEMIFGFALAVIAGYTLGPQPASVLLFLGGVWLLARSAWLIAPASPVAQILSPAFALFLARYAVPRFSAAKKWRNRIAGPLILLLCLLPIGFWLTGSNTVVNHRGPDTHQLMQAGVLGLLLLMTFMGGRIIAPAVAGTLEKKGIALTARVQPRIEGSLLVLLSVAVLLSLGDVLPELVAACLMASAALIIIRLARWRLWRCPERPDLLMLGLGYSWLAVGSGCLGAALAMGKAPVPALHLITIGGLGTLSTGVMLRLTWQRAHRRPPPPWQVLGIAGLIGGAAVCRFLAGSQPFNAPPLLWSSAMLWSVAFAGVAIQTVCLIRPAHLRRK</sequence>
<feature type="transmembrane region" description="Helical" evidence="1">
    <location>
        <begin position="51"/>
        <end position="68"/>
    </location>
</feature>
<keyword evidence="1" id="KW-1133">Transmembrane helix</keyword>
<evidence type="ECO:0000256" key="1">
    <source>
        <dbReference type="SAM" id="Phobius"/>
    </source>
</evidence>
<keyword evidence="3" id="KW-1185">Reference proteome</keyword>
<dbReference type="STRING" id="1288826.MSNKSG1_11163"/>
<feature type="transmembrane region" description="Helical" evidence="1">
    <location>
        <begin position="75"/>
        <end position="92"/>
    </location>
</feature>
<feature type="transmembrane region" description="Helical" evidence="1">
    <location>
        <begin position="228"/>
        <end position="246"/>
    </location>
</feature>
<dbReference type="eggNOG" id="COG3213">
    <property type="taxonomic scope" value="Bacteria"/>
</dbReference>
<name>M7DC04_9GAMM</name>
<dbReference type="AlphaFoldDB" id="M7DC04"/>
<feature type="transmembrane region" description="Helical" evidence="1">
    <location>
        <begin position="288"/>
        <end position="309"/>
    </location>
</feature>
<feature type="transmembrane region" description="Helical" evidence="1">
    <location>
        <begin position="98"/>
        <end position="115"/>
    </location>
</feature>
<keyword evidence="1" id="KW-0472">Membrane</keyword>
<feature type="transmembrane region" description="Helical" evidence="1">
    <location>
        <begin position="321"/>
        <end position="340"/>
    </location>
</feature>
<dbReference type="OrthoDB" id="6372248at2"/>
<evidence type="ECO:0000313" key="2">
    <source>
        <dbReference type="EMBL" id="EMP55202.1"/>
    </source>
</evidence>
<dbReference type="EMBL" id="APAT01000016">
    <property type="protein sequence ID" value="EMP55202.1"/>
    <property type="molecule type" value="Genomic_DNA"/>
</dbReference>
<keyword evidence="1" id="KW-0812">Transmembrane</keyword>
<feature type="transmembrane region" description="Helical" evidence="1">
    <location>
        <begin position="258"/>
        <end position="282"/>
    </location>
</feature>
<organism evidence="2 3">
    <name type="scientific">Marinobacter santoriniensis NKSG1</name>
    <dbReference type="NCBI Taxonomy" id="1288826"/>
    <lineage>
        <taxon>Bacteria</taxon>
        <taxon>Pseudomonadati</taxon>
        <taxon>Pseudomonadota</taxon>
        <taxon>Gammaproteobacteria</taxon>
        <taxon>Pseudomonadales</taxon>
        <taxon>Marinobacteraceae</taxon>
        <taxon>Marinobacter</taxon>
    </lineage>
</organism>
<dbReference type="Proteomes" id="UP000011960">
    <property type="component" value="Unassembled WGS sequence"/>
</dbReference>
<feature type="transmembrane region" description="Helical" evidence="1">
    <location>
        <begin position="204"/>
        <end position="222"/>
    </location>
</feature>
<gene>
    <name evidence="2" type="ORF">MSNKSG1_11163</name>
</gene>
<feature type="transmembrane region" description="Helical" evidence="1">
    <location>
        <begin position="165"/>
        <end position="183"/>
    </location>
</feature>
<dbReference type="PATRIC" id="fig|1288826.3.peg.2203"/>
<dbReference type="RefSeq" id="WP_008939369.1">
    <property type="nucleotide sequence ID" value="NZ_APAT01000016.1"/>
</dbReference>
<reference evidence="2 3" key="1">
    <citation type="journal article" date="2013" name="Genome Announc.">
        <title>Genome Sequence of Hydrothermal Arsenic-Respiring Bacterium Marinobacter santoriniensis NKSG1T.</title>
        <authorList>
            <person name="Handley K.M."/>
            <person name="Upton M."/>
            <person name="Beatson S.A."/>
            <person name="Hery M."/>
            <person name="Lloyd J.R."/>
        </authorList>
    </citation>
    <scope>NUCLEOTIDE SEQUENCE [LARGE SCALE GENOMIC DNA]</scope>
    <source>
        <strain evidence="2 3">NKSG1</strain>
    </source>
</reference>
<accession>M7DC04</accession>
<dbReference type="InterPro" id="IPR010266">
    <property type="entry name" value="NnrS"/>
</dbReference>
<protein>
    <submittedName>
        <fullName evidence="2">NnrS family protein</fullName>
    </submittedName>
</protein>
<dbReference type="Pfam" id="PF05940">
    <property type="entry name" value="NnrS"/>
    <property type="match status" value="1"/>
</dbReference>
<feature type="transmembrane region" description="Helical" evidence="1">
    <location>
        <begin position="352"/>
        <end position="373"/>
    </location>
</feature>
<feature type="transmembrane region" description="Helical" evidence="1">
    <location>
        <begin position="127"/>
        <end position="145"/>
    </location>
</feature>